<evidence type="ECO:0000313" key="1">
    <source>
        <dbReference type="EMBL" id="MDR7307939.1"/>
    </source>
</evidence>
<keyword evidence="2" id="KW-1185">Reference proteome</keyword>
<reference evidence="1 2" key="1">
    <citation type="submission" date="2023-07" db="EMBL/GenBank/DDBJ databases">
        <title>Sorghum-associated microbial communities from plants grown in Nebraska, USA.</title>
        <authorList>
            <person name="Schachtman D."/>
        </authorList>
    </citation>
    <scope>NUCLEOTIDE SEQUENCE [LARGE SCALE GENOMIC DNA]</scope>
    <source>
        <strain evidence="1 2">BE308</strain>
    </source>
</reference>
<accession>A0ABU1ZQW4</accession>
<dbReference type="EMBL" id="JAVDXO010000008">
    <property type="protein sequence ID" value="MDR7307939.1"/>
    <property type="molecule type" value="Genomic_DNA"/>
</dbReference>
<gene>
    <name evidence="1" type="ORF">J2X15_003244</name>
</gene>
<comment type="caution">
    <text evidence="1">The sequence shown here is derived from an EMBL/GenBank/DDBJ whole genome shotgun (WGS) entry which is preliminary data.</text>
</comment>
<sequence length="1548" mass="172949">MTKKYLNELKKKLQKGDPRKLELLATDLISKLLGVRLSVAKSGFQHGSDAGTGGRVGRHLSLECKRYADNSPLDDRNLQGEIDDAIKRNSALEAWILVSTRGINQQTEDSLQIKARTTGVPVIVVDWRDDSADLPTLAALCAWAPNIVDKHYGKVSQSPAVARAAAPMVTRLRRELSPWAIGYKGLLSSSRTYLKKLWRDAAESKSVFGQNVAGGLVPLVVRESVSKGMESWWASNTKGAAVVHGAEGMGKTWSVLQWVQSRMDTLPIVLMMPSSAFKVLNGITNSSVIEFLGVALHDLNRGADKIYWQARMERLLQRPLNAGPAVLLFVDGANQEPSFDWFRFLQLMEGDSFSGRVRIVFTAQTHFLQEDLNSLRGLTNPIMKLEVGQYELSNGGEFDTLLTQHGISRSHLPPEVIELARVPRLFELTIRMRNDAAFLGAPTVERLLWAHALDELGLKSRRSLSETDWAEWLQELATRYWQDIAAGDSVEDDHTGFSRRELAEMVRDPSGSPDETNRRLHEIMSGTWLEQIPGTFGRFRPKKITIHLALGLAVIGTLDAAEQRSTQHAARMLDEYLDPIRSLPATASILTAALSVLVEKEWSPASAIPRLVLSALLQSQNATDEQRQHAVRLAPALVEPLLHVVEDSNSRANASARHWALVALRGIPALNSLAWEVIVNRMVTWVARTDFPRPEQVKSLEKSIGTAAPGLQMVLGVPLQLHTAEHDNLGTYVPQLLLGKPLIPALKVLVAAAVAAAVTYPPKSWQGLKWLVMLNSVDRAQLQVALEDASTFALVGDWETHVHPHVVQRVSNLLNFLTGDEQLEREASRRRVETPELFRYSTDYLADPALSLFAIEHRHGDIFWQSDKVSLSRKSQRGKALFPDPSMPLHESLLQEVIEWGDSFNIGGLSRGRYYTAEDHDFESILPLVARVSSQTIASIVSRWFDQLGSREGEERRWIAQRVPRFAILAMPIDVAKIREMRQRAPKNSDKQEQFVLLQLLQGELLSAPVEAQLDLVVTEQTAFISTALADAFRPPNADTVREFVHRWGLEKPRALEVICNYLWRHPTEIDDDLFQRLIQHSLTPGGEHQTLAFMALSACRCRDFGKFLVSKGWKASQPDHEFLQEAGSKAVLSASSESSLTEIADLVPAWFLLDTAVARGGLLEDLEVAAQAIEKTLRSDVFSAIPTVAQISVDSIGERNFISIEPSSEVTDADDFFFSLDADARYARLETARESGESYIRNVKSAGATMATRVVSNAAAKMLVTSCPTSVSRWLDGLEGTTKELLLRINLAGGLYLALCESLLESDPPRGAQLWQVLRRHLAISFVGVGQLNELLLMLFRAPESNSVLELRQQVYCISENANDKSYFDLVLAAISQGAIAWLEAAIVRDEQAIEPFRRRRAITLRGFLPPSSTFQPKWREGLADSSWEDLRIRAQEMQIRAHHARHWWNQFLSAPNILSALCAWQVFLVCVDQMAFVWMDSDSKRHEVDSELWRLKMLHLRFNTSALTTAIKENSNKGIDKLEKNLVGWDSPENWFAMEMLAAQAY</sequence>
<evidence type="ECO:0000313" key="2">
    <source>
        <dbReference type="Proteomes" id="UP001268089"/>
    </source>
</evidence>
<proteinExistence type="predicted"/>
<evidence type="ECO:0008006" key="3">
    <source>
        <dbReference type="Google" id="ProtNLM"/>
    </source>
</evidence>
<dbReference type="Proteomes" id="UP001268089">
    <property type="component" value="Unassembled WGS sequence"/>
</dbReference>
<protein>
    <recommendedName>
        <fullName evidence="3">Restriction endonuclease type IV Mrr domain-containing protein</fullName>
    </recommendedName>
</protein>
<organism evidence="1 2">
    <name type="scientific">Rhodoferax saidenbachensis</name>
    <dbReference type="NCBI Taxonomy" id="1484693"/>
    <lineage>
        <taxon>Bacteria</taxon>
        <taxon>Pseudomonadati</taxon>
        <taxon>Pseudomonadota</taxon>
        <taxon>Betaproteobacteria</taxon>
        <taxon>Burkholderiales</taxon>
        <taxon>Comamonadaceae</taxon>
        <taxon>Rhodoferax</taxon>
    </lineage>
</organism>
<name>A0ABU1ZQW4_9BURK</name>
<dbReference type="RefSeq" id="WP_310344577.1">
    <property type="nucleotide sequence ID" value="NZ_JAVDXO010000008.1"/>
</dbReference>